<evidence type="ECO:0008006" key="4">
    <source>
        <dbReference type="Google" id="ProtNLM"/>
    </source>
</evidence>
<keyword evidence="3" id="KW-1185">Reference proteome</keyword>
<reference evidence="2 3" key="1">
    <citation type="submission" date="2021-01" db="EMBL/GenBank/DDBJ databases">
        <title>Whole genome shotgun sequence of Verrucosispora gifhornensis NBRC 16317.</title>
        <authorList>
            <person name="Komaki H."/>
            <person name="Tamura T."/>
        </authorList>
    </citation>
    <scope>NUCLEOTIDE SEQUENCE [LARGE SCALE GENOMIC DNA]</scope>
    <source>
        <strain evidence="2 3">NBRC 16317</strain>
    </source>
</reference>
<dbReference type="Proteomes" id="UP000647860">
    <property type="component" value="Unassembled WGS sequence"/>
</dbReference>
<dbReference type="EMBL" id="BOPA01000019">
    <property type="protein sequence ID" value="GIJ16195.1"/>
    <property type="molecule type" value="Genomic_DNA"/>
</dbReference>
<feature type="signal peptide" evidence="1">
    <location>
        <begin position="1"/>
        <end position="26"/>
    </location>
</feature>
<gene>
    <name evidence="2" type="ORF">Vgi01_28790</name>
</gene>
<name>A0ABQ4IE60_9ACTN</name>
<organism evidence="2 3">
    <name type="scientific">Micromonospora gifhornensis</name>
    <dbReference type="NCBI Taxonomy" id="84594"/>
    <lineage>
        <taxon>Bacteria</taxon>
        <taxon>Bacillati</taxon>
        <taxon>Actinomycetota</taxon>
        <taxon>Actinomycetes</taxon>
        <taxon>Micromonosporales</taxon>
        <taxon>Micromonosporaceae</taxon>
        <taxon>Micromonospora</taxon>
    </lineage>
</organism>
<accession>A0ABQ4IE60</accession>
<evidence type="ECO:0000313" key="3">
    <source>
        <dbReference type="Proteomes" id="UP000647860"/>
    </source>
</evidence>
<evidence type="ECO:0000256" key="1">
    <source>
        <dbReference type="SAM" id="SignalP"/>
    </source>
</evidence>
<dbReference type="RefSeq" id="WP_239088967.1">
    <property type="nucleotide sequence ID" value="NZ_BOPA01000019.1"/>
</dbReference>
<feature type="chain" id="PRO_5046495608" description="Peptidase inhibitor family I36" evidence="1">
    <location>
        <begin position="27"/>
        <end position="129"/>
    </location>
</feature>
<sequence length="129" mass="13596">MKSIAKSIAAAAAVAGVLAAAPPASAAAAESGWGRYLPGNCLPGTFCGWANWDHPPEGPTATPSLVTTTDWSGSVTVFNFYNYTSRNVDIDWYLPGTTYAGTFCATPGDADLYVPMTVTKVVFHTRNCR</sequence>
<protein>
    <recommendedName>
        <fullName evidence="4">Peptidase inhibitor family I36</fullName>
    </recommendedName>
</protein>
<evidence type="ECO:0000313" key="2">
    <source>
        <dbReference type="EMBL" id="GIJ16195.1"/>
    </source>
</evidence>
<comment type="caution">
    <text evidence="2">The sequence shown here is derived from an EMBL/GenBank/DDBJ whole genome shotgun (WGS) entry which is preliminary data.</text>
</comment>
<keyword evidence="1" id="KW-0732">Signal</keyword>
<proteinExistence type="predicted"/>